<evidence type="ECO:0000313" key="1">
    <source>
        <dbReference type="EMBL" id="MEX0469913.1"/>
    </source>
</evidence>
<dbReference type="Pfam" id="PF13554">
    <property type="entry name" value="Phage_tail_terminator_5"/>
    <property type="match status" value="1"/>
</dbReference>
<reference evidence="1 2" key="1">
    <citation type="submission" date="2024-02" db="EMBL/GenBank/DDBJ databases">
        <title>New especies of Spiribacter isolated from saline water.</title>
        <authorList>
            <person name="Leon M.J."/>
            <person name="De La Haba R."/>
            <person name="Sanchez-Porro C."/>
            <person name="Ventosa A."/>
        </authorList>
    </citation>
    <scope>NUCLEOTIDE SEQUENCE [LARGE SCALE GENOMIC DNA]</scope>
    <source>
        <strain evidence="2">ag22IC6-390</strain>
    </source>
</reference>
<dbReference type="InterPro" id="IPR025395">
    <property type="entry name" value="Phage_tail_terminator-like"/>
</dbReference>
<proteinExistence type="predicted"/>
<sequence>MYSIRDVSAALDGHLVTLPNAPQIAWPNVPFTAPAETYLRVNNLPANGEVYTFNYAQDVPGAYQVTVVAESSQGAGEAENLADAVMSHFRVTKIGDVTIESINVAPAVVTEDTFEIPVSINWRVID</sequence>
<organism evidence="1 2">
    <name type="scientific">Spiribacter pallidus</name>
    <dbReference type="NCBI Taxonomy" id="1987936"/>
    <lineage>
        <taxon>Bacteria</taxon>
        <taxon>Pseudomonadati</taxon>
        <taxon>Pseudomonadota</taxon>
        <taxon>Gammaproteobacteria</taxon>
        <taxon>Chromatiales</taxon>
        <taxon>Ectothiorhodospiraceae</taxon>
        <taxon>Spiribacter</taxon>
    </lineage>
</organism>
<comment type="caution">
    <text evidence="1">The sequence shown here is derived from an EMBL/GenBank/DDBJ whole genome shotgun (WGS) entry which is preliminary data.</text>
</comment>
<keyword evidence="2" id="KW-1185">Reference proteome</keyword>
<dbReference type="Gene3D" id="3.30.2000.20">
    <property type="match status" value="1"/>
</dbReference>
<dbReference type="RefSeq" id="WP_367991111.1">
    <property type="nucleotide sequence ID" value="NZ_JBAKFM010000005.1"/>
</dbReference>
<dbReference type="Proteomes" id="UP001556709">
    <property type="component" value="Unassembled WGS sequence"/>
</dbReference>
<dbReference type="EMBL" id="JBAKFM010000005">
    <property type="protein sequence ID" value="MEX0469913.1"/>
    <property type="molecule type" value="Genomic_DNA"/>
</dbReference>
<protein>
    <submittedName>
        <fullName evidence="1">Phage tail terminator-like protein</fullName>
    </submittedName>
</protein>
<evidence type="ECO:0000313" key="2">
    <source>
        <dbReference type="Proteomes" id="UP001556709"/>
    </source>
</evidence>
<accession>A0ABV3TF83</accession>
<name>A0ABV3TF83_9GAMM</name>
<gene>
    <name evidence="1" type="ORF">V6X73_09260</name>
</gene>